<dbReference type="InterPro" id="IPR008918">
    <property type="entry name" value="HhH2"/>
</dbReference>
<comment type="cofactor">
    <cofactor evidence="16">
        <name>Mg(2+)</name>
        <dbReference type="ChEBI" id="CHEBI:18420"/>
    </cofactor>
    <text evidence="16">Binds 2 magnesium ions per subunit. They probably participate in the reaction catalyzed by the enzyme. May bind an additional third magnesium ion after substrate binding.</text>
</comment>
<dbReference type="PANTHER" id="PTHR11081:SF9">
    <property type="entry name" value="FLAP ENDONUCLEASE 1"/>
    <property type="match status" value="1"/>
</dbReference>
<dbReference type="PRINTS" id="PR00853">
    <property type="entry name" value="XPGRADSUPER"/>
</dbReference>
<dbReference type="InterPro" id="IPR006086">
    <property type="entry name" value="XPG-I_dom"/>
</dbReference>
<evidence type="ECO:0000256" key="6">
    <source>
        <dbReference type="ARBA" id="ARBA00022763"/>
    </source>
</evidence>
<evidence type="ECO:0000256" key="9">
    <source>
        <dbReference type="ARBA" id="ARBA00022842"/>
    </source>
</evidence>
<keyword evidence="11 16" id="KW-0234">DNA repair</keyword>
<dbReference type="AlphaFoldDB" id="A0A1J4MIP3"/>
<feature type="compositionally biased region" description="Polar residues" evidence="17">
    <location>
        <begin position="459"/>
        <end position="472"/>
    </location>
</feature>
<feature type="domain" description="XPG-I" evidence="19">
    <location>
        <begin position="148"/>
        <end position="232"/>
    </location>
</feature>
<evidence type="ECO:0000256" key="7">
    <source>
        <dbReference type="ARBA" id="ARBA00022801"/>
    </source>
</evidence>
<dbReference type="SUPFAM" id="SSF88723">
    <property type="entry name" value="PIN domain-like"/>
    <property type="match status" value="1"/>
</dbReference>
<dbReference type="GO" id="GO:0005730">
    <property type="term" value="C:nucleolus"/>
    <property type="evidence" value="ECO:0007669"/>
    <property type="project" value="UniProtKB-SubCell"/>
</dbReference>
<dbReference type="GO" id="GO:0005654">
    <property type="term" value="C:nucleoplasm"/>
    <property type="evidence" value="ECO:0007669"/>
    <property type="project" value="UniProtKB-SubCell"/>
</dbReference>
<dbReference type="Pfam" id="PF00752">
    <property type="entry name" value="XPG_N"/>
    <property type="match status" value="1"/>
</dbReference>
<keyword evidence="2 16" id="KW-0235">DNA replication</keyword>
<dbReference type="SUPFAM" id="SSF47807">
    <property type="entry name" value="5' to 3' exonuclease, C-terminal subdomain"/>
    <property type="match status" value="1"/>
</dbReference>
<keyword evidence="9 16" id="KW-0460">Magnesium</keyword>
<keyword evidence="3 16" id="KW-0540">Nuclease</keyword>
<keyword evidence="6 16" id="KW-0227">DNA damage</keyword>
<proteinExistence type="inferred from homology"/>
<sequence length="491" mass="55407">MGIKGLTKFLADNAPKSIQYQTIGSLLGKKVAVDASMWIYQFLAAIREGSQWGNLTNSSGESTSHISGMLSRTTRLLEAGIKPVFVFDGTPPEMKKDELAKRDERREKALAELEKAQEMGDGELIKKQSIRTIHVTKKQIEDVKKLLNFLGMPYIDAPSEAEAQCAELCKDGLVYGVVTEDADSLTFGTPVQIKQLNFSESSSNKVNDKSPGKQKNGMQIIKLPLILSELDITMEQFIDLCILSGCDYCGTIRGIGTNTAYKLLKKHQNIEKILQNIDKTKNPVPENFEFSKVRDLFKKPIVTKRNELEELIKWSSPKYEELTDWLVKEQNFSEARVTSYCERIRKSRSKTSQTCLDGFFKSKSNERKMSHETPLSKLSQSEKPKEKTCTGVNSSLNRDTKKVKIEECRISSEWGVPISKSSNDKTEKGDFGGKSETHNETKEFQINKGKENKEHESSTVENTPLKTKSPELSNRPVKRKLNRLIDESNED</sequence>
<keyword evidence="7 16" id="KW-0378">Hydrolase</keyword>
<dbReference type="GO" id="GO:0017108">
    <property type="term" value="F:5'-flap endonuclease activity"/>
    <property type="evidence" value="ECO:0007669"/>
    <property type="project" value="UniProtKB-UniRule"/>
</dbReference>
<feature type="domain" description="XPG N-terminal" evidence="20">
    <location>
        <begin position="1"/>
        <end position="109"/>
    </location>
</feature>
<dbReference type="InterPro" id="IPR006084">
    <property type="entry name" value="XPG/Rad2"/>
</dbReference>
<dbReference type="SMART" id="SM00279">
    <property type="entry name" value="HhH2"/>
    <property type="match status" value="1"/>
</dbReference>
<protein>
    <recommendedName>
        <fullName evidence="16">Flap endonuclease 1</fullName>
        <shortName evidence="16">FEN-1</shortName>
        <ecNumber evidence="16">3.1.-.-</ecNumber>
    </recommendedName>
    <alternativeName>
        <fullName evidence="16">Flap structure-specific endonuclease 1</fullName>
    </alternativeName>
</protein>
<comment type="similarity">
    <text evidence="14 16">Belongs to the XPG/RAD2 endonuclease family. FEN1 subfamily.</text>
</comment>
<name>A0A1J4MIP3_9CRYT</name>
<dbReference type="EC" id="3.1.-.-" evidence="16"/>
<feature type="compositionally biased region" description="Basic and acidic residues" evidence="17">
    <location>
        <begin position="422"/>
        <end position="458"/>
    </location>
</feature>
<dbReference type="OrthoDB" id="1937206at2759"/>
<dbReference type="Proteomes" id="UP000186176">
    <property type="component" value="Unassembled WGS sequence"/>
</dbReference>
<dbReference type="InterPro" id="IPR036279">
    <property type="entry name" value="5-3_exonuclease_C_sf"/>
</dbReference>
<dbReference type="EMBL" id="LRBP01000013">
    <property type="protein sequence ID" value="OII74088.1"/>
    <property type="molecule type" value="Genomic_DNA"/>
</dbReference>
<dbReference type="InterPro" id="IPR019974">
    <property type="entry name" value="XPG_CS"/>
</dbReference>
<evidence type="ECO:0000256" key="2">
    <source>
        <dbReference type="ARBA" id="ARBA00022705"/>
    </source>
</evidence>
<dbReference type="VEuPathDB" id="CryptoDB:cubi_02890"/>
<evidence type="ECO:0000256" key="16">
    <source>
        <dbReference type="HAMAP-Rule" id="MF_03140"/>
    </source>
</evidence>
<evidence type="ECO:0000256" key="17">
    <source>
        <dbReference type="SAM" id="MobiDB-lite"/>
    </source>
</evidence>
<dbReference type="CDD" id="cd09907">
    <property type="entry name" value="H3TH_FEN1-Euk"/>
    <property type="match status" value="1"/>
</dbReference>
<dbReference type="InterPro" id="IPR006085">
    <property type="entry name" value="XPG_DNA_repair_N"/>
</dbReference>
<evidence type="ECO:0000313" key="21">
    <source>
        <dbReference type="EMBL" id="OII74088.1"/>
    </source>
</evidence>
<evidence type="ECO:0000256" key="10">
    <source>
        <dbReference type="ARBA" id="ARBA00023128"/>
    </source>
</evidence>
<evidence type="ECO:0000256" key="8">
    <source>
        <dbReference type="ARBA" id="ARBA00022839"/>
    </source>
</evidence>
<keyword evidence="22" id="KW-1185">Reference proteome</keyword>
<evidence type="ECO:0000256" key="4">
    <source>
        <dbReference type="ARBA" id="ARBA00022723"/>
    </source>
</evidence>
<dbReference type="SMART" id="SM00485">
    <property type="entry name" value="XPGN"/>
    <property type="match status" value="1"/>
</dbReference>
<comment type="subunit">
    <text evidence="15">Interacts with PCNA1 and PCNA2. Three molecules of FEN1 bind to one PCNA trimer with each molecule binding to one PCNA monomer. PCNA stimulates the nuclease activity without altering cleavage specificity.</text>
</comment>
<gene>
    <name evidence="21" type="ORF">cubi_02890</name>
</gene>
<keyword evidence="1 16" id="KW-0597">Phosphoprotein</keyword>
<feature type="domain" description="5'-3' exonuclease" evidence="18">
    <location>
        <begin position="29"/>
        <end position="328"/>
    </location>
</feature>
<dbReference type="SMART" id="SM00475">
    <property type="entry name" value="53EXOc"/>
    <property type="match status" value="1"/>
</dbReference>
<dbReference type="FunFam" id="3.40.50.1010:FF:000016">
    <property type="entry name" value="Flap endonuclease 1"/>
    <property type="match status" value="1"/>
</dbReference>
<comment type="function">
    <text evidence="13 16">Structure-specific nuclease with 5'-flap endonuclease and 5'-3' exonuclease activities involved in DNA replication and repair. During DNA replication, cleaves the 5'-overhanging flap structure that is generated by displacement synthesis when DNA polymerase encounters the 5'-end of a downstream Okazaki fragment. It enters the flap from the 5'-end and then tracks to cleave the flap base, leaving a nick for ligation. Also involved in the long patch base excision repair (LP-BER) pathway, by cleaving within the apurinic/apyrimidinic (AP) site-terminated flap. Acts as a genome stabilization factor that prevents flaps from equilibrating into structures that lead to duplications and deletions. Also possesses 5'-3' exonuclease activity on nicked or gapped double-stranded DNA, and exhibits RNase H activity. Also involved in replication and repair of rDNA and in repairing mitochondrial DNA.</text>
</comment>
<dbReference type="GO" id="GO:0003677">
    <property type="term" value="F:DNA binding"/>
    <property type="evidence" value="ECO:0007669"/>
    <property type="project" value="UniProtKB-UniRule"/>
</dbReference>
<keyword evidence="10 16" id="KW-0496">Mitochondrion</keyword>
<dbReference type="PANTHER" id="PTHR11081">
    <property type="entry name" value="FLAP ENDONUCLEASE FAMILY MEMBER"/>
    <property type="match status" value="1"/>
</dbReference>
<dbReference type="InterPro" id="IPR002421">
    <property type="entry name" value="5-3_exonuclease"/>
</dbReference>
<dbReference type="Gene3D" id="3.40.50.1010">
    <property type="entry name" value="5'-nuclease"/>
    <property type="match status" value="1"/>
</dbReference>
<comment type="subcellular location">
    <subcellularLocation>
        <location evidence="16">Nucleus</location>
        <location evidence="16">Nucleolus</location>
    </subcellularLocation>
    <subcellularLocation>
        <location evidence="16">Nucleus</location>
        <location evidence="16">Nucleoplasm</location>
    </subcellularLocation>
    <subcellularLocation>
        <location evidence="16">Mitochondrion</location>
    </subcellularLocation>
    <text evidence="16">Resides mostly in the nucleoli and relocalizes to the nucleoplasm upon DNA damage.</text>
</comment>
<dbReference type="SMART" id="SM00484">
    <property type="entry name" value="XPGI"/>
    <property type="match status" value="1"/>
</dbReference>
<evidence type="ECO:0000256" key="5">
    <source>
        <dbReference type="ARBA" id="ARBA00022759"/>
    </source>
</evidence>
<dbReference type="GO" id="GO:0008409">
    <property type="term" value="F:5'-3' exonuclease activity"/>
    <property type="evidence" value="ECO:0007669"/>
    <property type="project" value="UniProtKB-UniRule"/>
</dbReference>
<dbReference type="HAMAP" id="MF_00614">
    <property type="entry name" value="Fen"/>
    <property type="match status" value="1"/>
</dbReference>
<dbReference type="RefSeq" id="XP_028875308.1">
    <property type="nucleotide sequence ID" value="XM_029019901.1"/>
</dbReference>
<evidence type="ECO:0000259" key="20">
    <source>
        <dbReference type="SMART" id="SM00485"/>
    </source>
</evidence>
<accession>A0A1J4MIP3</accession>
<evidence type="ECO:0000313" key="22">
    <source>
        <dbReference type="Proteomes" id="UP000186176"/>
    </source>
</evidence>
<keyword evidence="5 16" id="KW-0255">Endonuclease</keyword>
<dbReference type="PROSITE" id="PS00841">
    <property type="entry name" value="XPG_1"/>
    <property type="match status" value="1"/>
</dbReference>
<evidence type="ECO:0000256" key="11">
    <source>
        <dbReference type="ARBA" id="ARBA00023204"/>
    </source>
</evidence>
<dbReference type="PROSITE" id="PS00842">
    <property type="entry name" value="XPG_2"/>
    <property type="match status" value="1"/>
</dbReference>
<dbReference type="GO" id="GO:0005739">
    <property type="term" value="C:mitochondrion"/>
    <property type="evidence" value="ECO:0007669"/>
    <property type="project" value="UniProtKB-SubCell"/>
</dbReference>
<evidence type="ECO:0000259" key="19">
    <source>
        <dbReference type="SMART" id="SM00484"/>
    </source>
</evidence>
<evidence type="ECO:0000256" key="15">
    <source>
        <dbReference type="ARBA" id="ARBA00063178"/>
    </source>
</evidence>
<dbReference type="FunFam" id="1.10.150.20:FF:000009">
    <property type="entry name" value="Flap endonuclease 1"/>
    <property type="match status" value="1"/>
</dbReference>
<feature type="region of interest" description="Disordered" evidence="17">
    <location>
        <begin position="416"/>
        <end position="491"/>
    </location>
</feature>
<dbReference type="GO" id="GO:0006284">
    <property type="term" value="P:base-excision repair"/>
    <property type="evidence" value="ECO:0007669"/>
    <property type="project" value="UniProtKB-UniRule"/>
</dbReference>
<evidence type="ECO:0000259" key="18">
    <source>
        <dbReference type="SMART" id="SM00475"/>
    </source>
</evidence>
<reference evidence="21 22" key="1">
    <citation type="submission" date="2016-10" db="EMBL/GenBank/DDBJ databases">
        <title>Reductive evolution of mitochondrial metabolism and differential evolution of invasion-related proteins in Cryptosporidium.</title>
        <authorList>
            <person name="Liu S."/>
            <person name="Roellig D.M."/>
            <person name="Guo Y."/>
            <person name="Li N."/>
            <person name="Frace M.A."/>
            <person name="Tang K."/>
            <person name="Zhang L."/>
            <person name="Feng Y."/>
            <person name="Xiao L."/>
        </authorList>
    </citation>
    <scope>NUCLEOTIDE SEQUENCE [LARGE SCALE GENOMIC DNA]</scope>
    <source>
        <strain evidence="21">39726</strain>
    </source>
</reference>
<dbReference type="InterPro" id="IPR023426">
    <property type="entry name" value="Flap_endonuc"/>
</dbReference>
<dbReference type="Gene3D" id="1.10.150.20">
    <property type="entry name" value="5' to 3' exonuclease, C-terminal subdomain"/>
    <property type="match status" value="1"/>
</dbReference>
<keyword evidence="12 16" id="KW-0539">Nucleus</keyword>
<comment type="caution">
    <text evidence="21">The sequence shown here is derived from an EMBL/GenBank/DDBJ whole genome shotgun (WGS) entry which is preliminary data.</text>
</comment>
<dbReference type="GO" id="GO:0000287">
    <property type="term" value="F:magnesium ion binding"/>
    <property type="evidence" value="ECO:0007669"/>
    <property type="project" value="UniProtKB-UniRule"/>
</dbReference>
<feature type="region of interest" description="Disordered" evidence="17">
    <location>
        <begin position="366"/>
        <end position="394"/>
    </location>
</feature>
<evidence type="ECO:0000256" key="3">
    <source>
        <dbReference type="ARBA" id="ARBA00022722"/>
    </source>
</evidence>
<keyword evidence="8 16" id="KW-0269">Exonuclease</keyword>
<evidence type="ECO:0000256" key="14">
    <source>
        <dbReference type="ARBA" id="ARBA00034726"/>
    </source>
</evidence>
<organism evidence="21 22">
    <name type="scientific">Cryptosporidium ubiquitum</name>
    <dbReference type="NCBI Taxonomy" id="857276"/>
    <lineage>
        <taxon>Eukaryota</taxon>
        <taxon>Sar</taxon>
        <taxon>Alveolata</taxon>
        <taxon>Apicomplexa</taxon>
        <taxon>Conoidasida</taxon>
        <taxon>Coccidia</taxon>
        <taxon>Eucoccidiorida</taxon>
        <taxon>Eimeriorina</taxon>
        <taxon>Cryptosporidiidae</taxon>
        <taxon>Cryptosporidium</taxon>
    </lineage>
</organism>
<evidence type="ECO:0000256" key="1">
    <source>
        <dbReference type="ARBA" id="ARBA00022553"/>
    </source>
</evidence>
<dbReference type="Pfam" id="PF00867">
    <property type="entry name" value="XPG_I"/>
    <property type="match status" value="1"/>
</dbReference>
<dbReference type="CDD" id="cd09867">
    <property type="entry name" value="PIN_FEN1"/>
    <property type="match status" value="1"/>
</dbReference>
<evidence type="ECO:0000256" key="13">
    <source>
        <dbReference type="ARBA" id="ARBA00029382"/>
    </source>
</evidence>
<dbReference type="GO" id="GO:0043137">
    <property type="term" value="P:DNA replication, removal of RNA primer"/>
    <property type="evidence" value="ECO:0007669"/>
    <property type="project" value="UniProtKB-UniRule"/>
</dbReference>
<dbReference type="GeneID" id="39979680"/>
<keyword evidence="4 16" id="KW-0479">Metal-binding</keyword>
<dbReference type="InterPro" id="IPR029060">
    <property type="entry name" value="PIN-like_dom_sf"/>
</dbReference>
<evidence type="ECO:0000256" key="12">
    <source>
        <dbReference type="ARBA" id="ARBA00023242"/>
    </source>
</evidence>